<gene>
    <name evidence="1" type="primary">Acey_s0014.g2501</name>
    <name evidence="1" type="synonym">Acey-F27C1.11</name>
    <name evidence="1" type="ORF">Y032_0014g2501</name>
</gene>
<accession>A0A016VAH4</accession>
<dbReference type="Proteomes" id="UP000024635">
    <property type="component" value="Unassembled WGS sequence"/>
</dbReference>
<organism evidence="1 2">
    <name type="scientific">Ancylostoma ceylanicum</name>
    <dbReference type="NCBI Taxonomy" id="53326"/>
    <lineage>
        <taxon>Eukaryota</taxon>
        <taxon>Metazoa</taxon>
        <taxon>Ecdysozoa</taxon>
        <taxon>Nematoda</taxon>
        <taxon>Chromadorea</taxon>
        <taxon>Rhabditida</taxon>
        <taxon>Rhabditina</taxon>
        <taxon>Rhabditomorpha</taxon>
        <taxon>Strongyloidea</taxon>
        <taxon>Ancylostomatidae</taxon>
        <taxon>Ancylostomatinae</taxon>
        <taxon>Ancylostoma</taxon>
    </lineage>
</organism>
<keyword evidence="2" id="KW-1185">Reference proteome</keyword>
<evidence type="ECO:0000313" key="2">
    <source>
        <dbReference type="Proteomes" id="UP000024635"/>
    </source>
</evidence>
<reference evidence="2" key="1">
    <citation type="journal article" date="2015" name="Nat. Genet.">
        <title>The genome and transcriptome of the zoonotic hookworm Ancylostoma ceylanicum identify infection-specific gene families.</title>
        <authorList>
            <person name="Schwarz E.M."/>
            <person name="Hu Y."/>
            <person name="Antoshechkin I."/>
            <person name="Miller M.M."/>
            <person name="Sternberg P.W."/>
            <person name="Aroian R.V."/>
        </authorList>
    </citation>
    <scope>NUCLEOTIDE SEQUENCE</scope>
    <source>
        <strain evidence="2">HY135</strain>
    </source>
</reference>
<comment type="caution">
    <text evidence="1">The sequence shown here is derived from an EMBL/GenBank/DDBJ whole genome shotgun (WGS) entry which is preliminary data.</text>
</comment>
<proteinExistence type="predicted"/>
<dbReference type="AlphaFoldDB" id="A0A016VAH4"/>
<evidence type="ECO:0000313" key="1">
    <source>
        <dbReference type="EMBL" id="EYC24435.1"/>
    </source>
</evidence>
<name>A0A016VAH4_9BILA</name>
<sequence length="80" mass="8718">MVIDALIECSNHSSLRNEFDVDAVNLGPLRELEVLIEGDEGSSWSVDVVVGMADNGVQYDTDTANIPTTGQLVRLSLQQR</sequence>
<dbReference type="EMBL" id="JARK01001350">
    <property type="protein sequence ID" value="EYC24435.1"/>
    <property type="molecule type" value="Genomic_DNA"/>
</dbReference>
<dbReference type="OrthoDB" id="5322100at2759"/>
<protein>
    <submittedName>
        <fullName evidence="1">Uncharacterized protein</fullName>
    </submittedName>
</protein>